<evidence type="ECO:0000256" key="4">
    <source>
        <dbReference type="ARBA" id="ARBA00022723"/>
    </source>
</evidence>
<accession>A0AAV9C8U6</accession>
<dbReference type="GO" id="GO:0009231">
    <property type="term" value="P:riboflavin biosynthetic process"/>
    <property type="evidence" value="ECO:0007669"/>
    <property type="project" value="UniProtKB-KW"/>
</dbReference>
<dbReference type="GO" id="GO:0005829">
    <property type="term" value="C:cytosol"/>
    <property type="evidence" value="ECO:0007669"/>
    <property type="project" value="TreeGrafter"/>
</dbReference>
<evidence type="ECO:0000256" key="1">
    <source>
        <dbReference type="ARBA" id="ARBA00005104"/>
    </source>
</evidence>
<comment type="similarity">
    <text evidence="2">In the C-terminal section; belongs to the GTP cyclohydrolase II family.</text>
</comment>
<dbReference type="SUPFAM" id="SSF55821">
    <property type="entry name" value="YrdC/RibB"/>
    <property type="match status" value="1"/>
</dbReference>
<protein>
    <recommendedName>
        <fullName evidence="7">3,4-dihydroxy-2-butanone-4-phosphate synthase</fullName>
    </recommendedName>
</protein>
<dbReference type="PANTHER" id="PTHR21327">
    <property type="entry name" value="GTP CYCLOHYDROLASE II-RELATED"/>
    <property type="match status" value="1"/>
</dbReference>
<dbReference type="Proteomes" id="UP001180020">
    <property type="component" value="Unassembled WGS sequence"/>
</dbReference>
<dbReference type="GO" id="GO:0046872">
    <property type="term" value="F:metal ion binding"/>
    <property type="evidence" value="ECO:0007669"/>
    <property type="project" value="UniProtKB-KW"/>
</dbReference>
<dbReference type="InterPro" id="IPR017945">
    <property type="entry name" value="DHBP_synth_RibB-like_a/b_dom"/>
</dbReference>
<dbReference type="Pfam" id="PF00926">
    <property type="entry name" value="DHBP_synthase"/>
    <property type="match status" value="1"/>
</dbReference>
<proteinExistence type="inferred from homology"/>
<keyword evidence="3" id="KW-0686">Riboflavin biosynthesis</keyword>
<evidence type="ECO:0000313" key="5">
    <source>
        <dbReference type="EMBL" id="KAK1285255.1"/>
    </source>
</evidence>
<gene>
    <name evidence="5" type="ORF">QJS10_CPB20g00927</name>
</gene>
<comment type="caution">
    <text evidence="5">The sequence shown here is derived from an EMBL/GenBank/DDBJ whole genome shotgun (WGS) entry which is preliminary data.</text>
</comment>
<keyword evidence="4" id="KW-0479">Metal-binding</keyword>
<comment type="pathway">
    <text evidence="1">Cofactor biosynthesis; riboflavin biosynthesis.</text>
</comment>
<dbReference type="GO" id="GO:0008686">
    <property type="term" value="F:3,4-dihydroxy-2-butanone-4-phosphate synthase activity"/>
    <property type="evidence" value="ECO:0007669"/>
    <property type="project" value="InterPro"/>
</dbReference>
<name>A0AAV9C8U6_ACOCL</name>
<keyword evidence="6" id="KW-1185">Reference proteome</keyword>
<evidence type="ECO:0000256" key="2">
    <source>
        <dbReference type="ARBA" id="ARBA00008976"/>
    </source>
</evidence>
<evidence type="ECO:0008006" key="7">
    <source>
        <dbReference type="Google" id="ProtNLM"/>
    </source>
</evidence>
<dbReference type="InterPro" id="IPR000422">
    <property type="entry name" value="DHBP_synthase_RibB"/>
</dbReference>
<reference evidence="5" key="2">
    <citation type="submission" date="2023-06" db="EMBL/GenBank/DDBJ databases">
        <authorList>
            <person name="Ma L."/>
            <person name="Liu K.-W."/>
            <person name="Li Z."/>
            <person name="Hsiao Y.-Y."/>
            <person name="Qi Y."/>
            <person name="Fu T."/>
            <person name="Tang G."/>
            <person name="Zhang D."/>
            <person name="Sun W.-H."/>
            <person name="Liu D.-K."/>
            <person name="Li Y."/>
            <person name="Chen G.-Z."/>
            <person name="Liu X.-D."/>
            <person name="Liao X.-Y."/>
            <person name="Jiang Y.-T."/>
            <person name="Yu X."/>
            <person name="Hao Y."/>
            <person name="Huang J."/>
            <person name="Zhao X.-W."/>
            <person name="Ke S."/>
            <person name="Chen Y.-Y."/>
            <person name="Wu W.-L."/>
            <person name="Hsu J.-L."/>
            <person name="Lin Y.-F."/>
            <person name="Huang M.-D."/>
            <person name="Li C.-Y."/>
            <person name="Huang L."/>
            <person name="Wang Z.-W."/>
            <person name="Zhao X."/>
            <person name="Zhong W.-Y."/>
            <person name="Peng D.-H."/>
            <person name="Ahmad S."/>
            <person name="Lan S."/>
            <person name="Zhang J.-S."/>
            <person name="Tsai W.-C."/>
            <person name="Van De Peer Y."/>
            <person name="Liu Z.-J."/>
        </authorList>
    </citation>
    <scope>NUCLEOTIDE SEQUENCE</scope>
    <source>
        <strain evidence="5">CP</strain>
        <tissue evidence="5">Leaves</tissue>
    </source>
</reference>
<dbReference type="EMBL" id="JAUJYO010000020">
    <property type="protein sequence ID" value="KAK1285255.1"/>
    <property type="molecule type" value="Genomic_DNA"/>
</dbReference>
<reference evidence="5" key="1">
    <citation type="journal article" date="2023" name="Nat. Commun.">
        <title>Diploid and tetraploid genomes of Acorus and the evolution of monocots.</title>
        <authorList>
            <person name="Ma L."/>
            <person name="Liu K.W."/>
            <person name="Li Z."/>
            <person name="Hsiao Y.Y."/>
            <person name="Qi Y."/>
            <person name="Fu T."/>
            <person name="Tang G.D."/>
            <person name="Zhang D."/>
            <person name="Sun W.H."/>
            <person name="Liu D.K."/>
            <person name="Li Y."/>
            <person name="Chen G.Z."/>
            <person name="Liu X.D."/>
            <person name="Liao X.Y."/>
            <person name="Jiang Y.T."/>
            <person name="Yu X."/>
            <person name="Hao Y."/>
            <person name="Huang J."/>
            <person name="Zhao X.W."/>
            <person name="Ke S."/>
            <person name="Chen Y.Y."/>
            <person name="Wu W.L."/>
            <person name="Hsu J.L."/>
            <person name="Lin Y.F."/>
            <person name="Huang M.D."/>
            <person name="Li C.Y."/>
            <person name="Huang L."/>
            <person name="Wang Z.W."/>
            <person name="Zhao X."/>
            <person name="Zhong W.Y."/>
            <person name="Peng D.H."/>
            <person name="Ahmad S."/>
            <person name="Lan S."/>
            <person name="Zhang J.S."/>
            <person name="Tsai W.C."/>
            <person name="Van de Peer Y."/>
            <person name="Liu Z.J."/>
        </authorList>
    </citation>
    <scope>NUCLEOTIDE SEQUENCE</scope>
    <source>
        <strain evidence="5">CP</strain>
    </source>
</reference>
<sequence>MAALLVNMNAVAFMIKHGSGIVSVGMLEEDVERLRLPMMSLISDIEDLSSSASTVTVDAKTVTSTGVSAADRANTILELSSPDSKPEDFKRPGHVFPLKYRNGGVLKRAGHTEASVDLVTLAGLRPVSILSTIVDPE</sequence>
<organism evidence="5 6">
    <name type="scientific">Acorus calamus</name>
    <name type="common">Sweet flag</name>
    <dbReference type="NCBI Taxonomy" id="4465"/>
    <lineage>
        <taxon>Eukaryota</taxon>
        <taxon>Viridiplantae</taxon>
        <taxon>Streptophyta</taxon>
        <taxon>Embryophyta</taxon>
        <taxon>Tracheophyta</taxon>
        <taxon>Spermatophyta</taxon>
        <taxon>Magnoliopsida</taxon>
        <taxon>Liliopsida</taxon>
        <taxon>Acoraceae</taxon>
        <taxon>Acorus</taxon>
    </lineage>
</organism>
<evidence type="ECO:0000313" key="6">
    <source>
        <dbReference type="Proteomes" id="UP001180020"/>
    </source>
</evidence>
<dbReference type="AlphaFoldDB" id="A0AAV9C8U6"/>
<evidence type="ECO:0000256" key="3">
    <source>
        <dbReference type="ARBA" id="ARBA00022619"/>
    </source>
</evidence>
<dbReference type="Gene3D" id="3.90.870.10">
    <property type="entry name" value="DHBP synthase"/>
    <property type="match status" value="1"/>
</dbReference>
<dbReference type="PANTHER" id="PTHR21327:SF29">
    <property type="entry name" value="GTP CYCLOHYDROLASE-2"/>
    <property type="match status" value="1"/>
</dbReference>